<evidence type="ECO:0000256" key="1">
    <source>
        <dbReference type="ARBA" id="ARBA00004498"/>
    </source>
</evidence>
<dbReference type="InterPro" id="IPR043158">
    <property type="entry name" value="Wnt_C"/>
</dbReference>
<comment type="caution">
    <text evidence="11">The sequence shown here is derived from an EMBL/GenBank/DDBJ whole genome shotgun (WGS) entry which is preliminary data.</text>
</comment>
<gene>
    <name evidence="11" type="ORF">SPHA_450</name>
</gene>
<comment type="function">
    <text evidence="10">Ligand for members of the frizzled family of seven transmembrane receptors.</text>
</comment>
<evidence type="ECO:0000313" key="11">
    <source>
        <dbReference type="EMBL" id="CAE1139814.1"/>
    </source>
</evidence>
<evidence type="ECO:0000256" key="7">
    <source>
        <dbReference type="ARBA" id="ARBA00023157"/>
    </source>
</evidence>
<evidence type="ECO:0000256" key="2">
    <source>
        <dbReference type="ARBA" id="ARBA00005683"/>
    </source>
</evidence>
<evidence type="ECO:0000256" key="6">
    <source>
        <dbReference type="ARBA" id="ARBA00022687"/>
    </source>
</evidence>
<dbReference type="PROSITE" id="PS00246">
    <property type="entry name" value="WNT1"/>
    <property type="match status" value="1"/>
</dbReference>
<dbReference type="InterPro" id="IPR018161">
    <property type="entry name" value="Wnt_CS"/>
</dbReference>
<evidence type="ECO:0000256" key="3">
    <source>
        <dbReference type="ARBA" id="ARBA00022473"/>
    </source>
</evidence>
<dbReference type="EMBL" id="CAHIKZ030000007">
    <property type="protein sequence ID" value="CAE1139814.1"/>
    <property type="molecule type" value="Genomic_DNA"/>
</dbReference>
<dbReference type="GO" id="GO:0005615">
    <property type="term" value="C:extracellular space"/>
    <property type="evidence" value="ECO:0007669"/>
    <property type="project" value="TreeGrafter"/>
</dbReference>
<dbReference type="GO" id="GO:0045165">
    <property type="term" value="P:cell fate commitment"/>
    <property type="evidence" value="ECO:0007669"/>
    <property type="project" value="TreeGrafter"/>
</dbReference>
<dbReference type="GO" id="GO:0060070">
    <property type="term" value="P:canonical Wnt signaling pathway"/>
    <property type="evidence" value="ECO:0007669"/>
    <property type="project" value="TreeGrafter"/>
</dbReference>
<comment type="subcellular location">
    <subcellularLocation>
        <location evidence="1 10">Secreted</location>
        <location evidence="1 10">Extracellular space</location>
        <location evidence="1 10">Extracellular matrix</location>
    </subcellularLocation>
</comment>
<dbReference type="OrthoDB" id="5945655at2759"/>
<dbReference type="InterPro" id="IPR005817">
    <property type="entry name" value="Wnt"/>
</dbReference>
<organism evidence="11 12">
    <name type="scientific">Acanthosepion pharaonis</name>
    <name type="common">Pharaoh cuttlefish</name>
    <name type="synonym">Sepia pharaonis</name>
    <dbReference type="NCBI Taxonomy" id="158019"/>
    <lineage>
        <taxon>Eukaryota</taxon>
        <taxon>Metazoa</taxon>
        <taxon>Spiralia</taxon>
        <taxon>Lophotrochozoa</taxon>
        <taxon>Mollusca</taxon>
        <taxon>Cephalopoda</taxon>
        <taxon>Coleoidea</taxon>
        <taxon>Decapodiformes</taxon>
        <taxon>Sepiida</taxon>
        <taxon>Sepiina</taxon>
        <taxon>Sepiidae</taxon>
        <taxon>Acanthosepion</taxon>
    </lineage>
</organism>
<dbReference type="Gene3D" id="3.30.2460.20">
    <property type="match status" value="1"/>
</dbReference>
<dbReference type="FunFam" id="3.30.2460.20:FF:000003">
    <property type="entry name" value="Protein Wnt"/>
    <property type="match status" value="1"/>
</dbReference>
<dbReference type="Proteomes" id="UP000597762">
    <property type="component" value="Unassembled WGS sequence"/>
</dbReference>
<keyword evidence="7" id="KW-1015">Disulfide bond</keyword>
<evidence type="ECO:0000256" key="5">
    <source>
        <dbReference type="ARBA" id="ARBA00022530"/>
    </source>
</evidence>
<sequence>MKTTCKCHGVSGSCTTKTCWRQLADFRRIGNYLKRRYTKAIHVNFQEGKLGEWNVASGQGLSQVSNTDLVYLEKSPDYCKQNLTLSIKGTLNRECKRPKKSEKVSRRERKSCRRLCTSCGYQIHRWTEEIVISCQCKFFWCCAVKCRKCLVKTEKYSCKR</sequence>
<evidence type="ECO:0000313" key="12">
    <source>
        <dbReference type="Proteomes" id="UP000597762"/>
    </source>
</evidence>
<dbReference type="GO" id="GO:0030182">
    <property type="term" value="P:neuron differentiation"/>
    <property type="evidence" value="ECO:0007669"/>
    <property type="project" value="TreeGrafter"/>
</dbReference>
<keyword evidence="6 10" id="KW-0879">Wnt signaling pathway</keyword>
<name>A0A812AHS7_ACAPH</name>
<dbReference type="AlphaFoldDB" id="A0A812AHS7"/>
<keyword evidence="9" id="KW-0449">Lipoprotein</keyword>
<protein>
    <recommendedName>
        <fullName evidence="10">Protein Wnt</fullName>
    </recommendedName>
</protein>
<dbReference type="SMART" id="SM00097">
    <property type="entry name" value="WNT1"/>
    <property type="match status" value="1"/>
</dbReference>
<dbReference type="PANTHER" id="PTHR12027:SF81">
    <property type="entry name" value="WNT INHIBITOR OF DORSAL PROTEIN"/>
    <property type="match status" value="1"/>
</dbReference>
<keyword evidence="3 10" id="KW-0217">Developmental protein</keyword>
<keyword evidence="12" id="KW-1185">Reference proteome</keyword>
<proteinExistence type="inferred from homology"/>
<evidence type="ECO:0000256" key="4">
    <source>
        <dbReference type="ARBA" id="ARBA00022525"/>
    </source>
</evidence>
<evidence type="ECO:0000256" key="8">
    <source>
        <dbReference type="ARBA" id="ARBA00023180"/>
    </source>
</evidence>
<dbReference type="GO" id="GO:0005109">
    <property type="term" value="F:frizzled binding"/>
    <property type="evidence" value="ECO:0007669"/>
    <property type="project" value="TreeGrafter"/>
</dbReference>
<keyword evidence="5" id="KW-0272">Extracellular matrix</keyword>
<keyword evidence="4" id="KW-0964">Secreted</keyword>
<dbReference type="PANTHER" id="PTHR12027">
    <property type="entry name" value="WNT RELATED"/>
    <property type="match status" value="1"/>
</dbReference>
<dbReference type="PRINTS" id="PR01349">
    <property type="entry name" value="WNTPROTEIN"/>
</dbReference>
<accession>A0A812AHS7</accession>
<keyword evidence="8" id="KW-0325">Glycoprotein</keyword>
<dbReference type="Pfam" id="PF00110">
    <property type="entry name" value="wnt"/>
    <property type="match status" value="1"/>
</dbReference>
<dbReference type="GO" id="GO:0005125">
    <property type="term" value="F:cytokine activity"/>
    <property type="evidence" value="ECO:0007669"/>
    <property type="project" value="TreeGrafter"/>
</dbReference>
<evidence type="ECO:0000256" key="10">
    <source>
        <dbReference type="RuleBase" id="RU003500"/>
    </source>
</evidence>
<comment type="similarity">
    <text evidence="2 10">Belongs to the Wnt family.</text>
</comment>
<evidence type="ECO:0000256" key="9">
    <source>
        <dbReference type="ARBA" id="ARBA00023288"/>
    </source>
</evidence>
<reference evidence="11" key="1">
    <citation type="submission" date="2021-01" db="EMBL/GenBank/DDBJ databases">
        <authorList>
            <person name="Li R."/>
            <person name="Bekaert M."/>
        </authorList>
    </citation>
    <scope>NUCLEOTIDE SEQUENCE</scope>
    <source>
        <strain evidence="11">Farmed</strain>
    </source>
</reference>